<organism evidence="2 3">
    <name type="scientific">Stentor coeruleus</name>
    <dbReference type="NCBI Taxonomy" id="5963"/>
    <lineage>
        <taxon>Eukaryota</taxon>
        <taxon>Sar</taxon>
        <taxon>Alveolata</taxon>
        <taxon>Ciliophora</taxon>
        <taxon>Postciliodesmatophora</taxon>
        <taxon>Heterotrichea</taxon>
        <taxon>Heterotrichida</taxon>
        <taxon>Stentoridae</taxon>
        <taxon>Stentor</taxon>
    </lineage>
</organism>
<accession>A0A1R2BLQ2</accession>
<dbReference type="Pfam" id="PF02996">
    <property type="entry name" value="Prefoldin"/>
    <property type="match status" value="1"/>
</dbReference>
<dbReference type="InterPro" id="IPR004127">
    <property type="entry name" value="Prefoldin_subunit_alpha"/>
</dbReference>
<dbReference type="AlphaFoldDB" id="A0A1R2BLQ2"/>
<protein>
    <submittedName>
        <fullName evidence="2">Uncharacterized protein</fullName>
    </submittedName>
</protein>
<dbReference type="InterPro" id="IPR009053">
    <property type="entry name" value="Prefoldin"/>
</dbReference>
<evidence type="ECO:0000313" key="3">
    <source>
        <dbReference type="Proteomes" id="UP000187209"/>
    </source>
</evidence>
<name>A0A1R2BLQ2_9CILI</name>
<dbReference type="EMBL" id="MPUH01000573">
    <property type="protein sequence ID" value="OMJ77475.1"/>
    <property type="molecule type" value="Genomic_DNA"/>
</dbReference>
<dbReference type="Proteomes" id="UP000187209">
    <property type="component" value="Unassembled WGS sequence"/>
</dbReference>
<comment type="caution">
    <text evidence="2">The sequence shown here is derived from an EMBL/GenBank/DDBJ whole genome shotgun (WGS) entry which is preliminary data.</text>
</comment>
<dbReference type="SUPFAM" id="SSF46579">
    <property type="entry name" value="Prefoldin"/>
    <property type="match status" value="1"/>
</dbReference>
<evidence type="ECO:0000313" key="2">
    <source>
        <dbReference type="EMBL" id="OMJ77475.1"/>
    </source>
</evidence>
<proteinExistence type="predicted"/>
<gene>
    <name evidence="2" type="ORF">SteCoe_22911</name>
</gene>
<feature type="region of interest" description="Disordered" evidence="1">
    <location>
        <begin position="156"/>
        <end position="175"/>
    </location>
</feature>
<reference evidence="2 3" key="1">
    <citation type="submission" date="2016-11" db="EMBL/GenBank/DDBJ databases">
        <title>The macronuclear genome of Stentor coeruleus: a giant cell with tiny introns.</title>
        <authorList>
            <person name="Slabodnick M."/>
            <person name="Ruby J.G."/>
            <person name="Reiff S.B."/>
            <person name="Swart E.C."/>
            <person name="Gosai S."/>
            <person name="Prabakaran S."/>
            <person name="Witkowska E."/>
            <person name="Larue G.E."/>
            <person name="Fisher S."/>
            <person name="Freeman R.M."/>
            <person name="Gunawardena J."/>
            <person name="Chu W."/>
            <person name="Stover N.A."/>
            <person name="Gregory B.D."/>
            <person name="Nowacki M."/>
            <person name="Derisi J."/>
            <person name="Roy S.W."/>
            <person name="Marshall W.F."/>
            <person name="Sood P."/>
        </authorList>
    </citation>
    <scope>NUCLEOTIDE SEQUENCE [LARGE SCALE GENOMIC DNA]</scope>
    <source>
        <strain evidence="2">WM001</strain>
    </source>
</reference>
<evidence type="ECO:0000256" key="1">
    <source>
        <dbReference type="SAM" id="MobiDB-lite"/>
    </source>
</evidence>
<keyword evidence="3" id="KW-1185">Reference proteome</keyword>
<sequence length="175" mass="20187">METIEELEKLKTMYEGALNRLQEYSISENKAINMPISSVGFIQGRLINTKEVFVCISPELTLKTTTQACQDMISRKIADLNLELQTYKKPEKTIDEIFQRLKVLEQEENSTSCLGQIVEKPQEPMVIKEKSAEIEKKVRFEDVKVMEKIPEEALETEPKAKVSRFKQEMASKRKA</sequence>
<dbReference type="Gene3D" id="1.10.287.370">
    <property type="match status" value="1"/>
</dbReference>